<dbReference type="EMBL" id="JAPFPW010000006">
    <property type="protein sequence ID" value="MCW7753658.1"/>
    <property type="molecule type" value="Genomic_DNA"/>
</dbReference>
<sequence>MDMLYFPFLDMPAASIGYLRSLFPRLFILHTGGSEMGPDAAAAVQEGWLVPLRIKEIDPSFMVLMKKDLEQRAAQLGKEAVLDLFSPKEEPEPSPWALSREMRGEVRVESPEFRKGTDSLALSAFFLMQAEAFDRAELELAREMRKVDDAHRHMMAALAGGVGDTPGNASRFFSSPCRPEQRMRAWLRLFQSCNQPPFFWVTDFPDAAEILIKLFPSCAEIILPDDASVPYPDLPENGILLRLNLNNDPLLKTKPSELPEVVWVYCLGSSGKEG</sequence>
<proteinExistence type="predicted"/>
<comment type="caution">
    <text evidence="1">The sequence shown here is derived from an EMBL/GenBank/DDBJ whole genome shotgun (WGS) entry which is preliminary data.</text>
</comment>
<organism evidence="1 2">
    <name type="scientific">Desulfobotulus pelophilus</name>
    <dbReference type="NCBI Taxonomy" id="2823377"/>
    <lineage>
        <taxon>Bacteria</taxon>
        <taxon>Pseudomonadati</taxon>
        <taxon>Thermodesulfobacteriota</taxon>
        <taxon>Desulfobacteria</taxon>
        <taxon>Desulfobacterales</taxon>
        <taxon>Desulfobacteraceae</taxon>
        <taxon>Desulfobotulus</taxon>
    </lineage>
</organism>
<evidence type="ECO:0000313" key="1">
    <source>
        <dbReference type="EMBL" id="MCW7753658.1"/>
    </source>
</evidence>
<dbReference type="Proteomes" id="UP001209681">
    <property type="component" value="Unassembled WGS sequence"/>
</dbReference>
<dbReference type="RefSeq" id="WP_265424528.1">
    <property type="nucleotide sequence ID" value="NZ_JAPFPW010000006.1"/>
</dbReference>
<name>A0ABT3N884_9BACT</name>
<evidence type="ECO:0000313" key="2">
    <source>
        <dbReference type="Proteomes" id="UP001209681"/>
    </source>
</evidence>
<accession>A0ABT3N884</accession>
<reference evidence="1 2" key="1">
    <citation type="submission" date="2022-11" db="EMBL/GenBank/DDBJ databases">
        <title>Desulfobotulus tamanensis H1 sp. nov. - anaerobic, alkaliphilic, sulphate reducing bacterium isolated from terrestrial mud volcano.</title>
        <authorList>
            <person name="Frolova A."/>
            <person name="Merkel A.Y."/>
            <person name="Slobodkin A.I."/>
        </authorList>
    </citation>
    <scope>NUCLEOTIDE SEQUENCE [LARGE SCALE GENOMIC DNA]</scope>
    <source>
        <strain evidence="1 2">H1</strain>
    </source>
</reference>
<keyword evidence="2" id="KW-1185">Reference proteome</keyword>
<gene>
    <name evidence="1" type="ORF">OOT00_06630</name>
</gene>
<protein>
    <submittedName>
        <fullName evidence="1">Uncharacterized protein</fullName>
    </submittedName>
</protein>